<evidence type="ECO:0000256" key="2">
    <source>
        <dbReference type="ARBA" id="ARBA00005779"/>
    </source>
</evidence>
<dbReference type="RefSeq" id="WP_127766132.1">
    <property type="nucleotide sequence ID" value="NZ_SADE01000002.1"/>
</dbReference>
<keyword evidence="4 7" id="KW-0812">Transmembrane</keyword>
<organism evidence="8 9">
    <name type="scientific">Hwanghaeella grinnelliae</name>
    <dbReference type="NCBI Taxonomy" id="2500179"/>
    <lineage>
        <taxon>Bacteria</taxon>
        <taxon>Pseudomonadati</taxon>
        <taxon>Pseudomonadota</taxon>
        <taxon>Alphaproteobacteria</taxon>
        <taxon>Rhodospirillales</taxon>
        <taxon>Rhodospirillaceae</taxon>
        <taxon>Hwanghaeella</taxon>
    </lineage>
</organism>
<evidence type="ECO:0000256" key="4">
    <source>
        <dbReference type="ARBA" id="ARBA00022692"/>
    </source>
</evidence>
<keyword evidence="6 7" id="KW-0472">Membrane</keyword>
<dbReference type="Proteomes" id="UP000287447">
    <property type="component" value="Unassembled WGS sequence"/>
</dbReference>
<evidence type="ECO:0000313" key="8">
    <source>
        <dbReference type="EMBL" id="RVU36656.1"/>
    </source>
</evidence>
<proteinExistence type="inferred from homology"/>
<dbReference type="InterPro" id="IPR007140">
    <property type="entry name" value="DUF350"/>
</dbReference>
<reference evidence="9" key="1">
    <citation type="submission" date="2019-01" db="EMBL/GenBank/DDBJ databases">
        <title>Gri0909 isolated from a small marine red alga.</title>
        <authorList>
            <person name="Kim J."/>
            <person name="Jeong S.E."/>
            <person name="Jeon C.O."/>
        </authorList>
    </citation>
    <scope>NUCLEOTIDE SEQUENCE [LARGE SCALE GENOMIC DNA]</scope>
    <source>
        <strain evidence="9">Gri0909</strain>
    </source>
</reference>
<comment type="similarity">
    <text evidence="2">Belongs to the UPF0719 family.</text>
</comment>
<feature type="transmembrane region" description="Helical" evidence="7">
    <location>
        <begin position="81"/>
        <end position="102"/>
    </location>
</feature>
<sequence>MEPILLSLWSGLPVLLLHVVTTLLLLGIGLWVYEKVTPFKELDLIRVGNVTASVTFAGAILGIAIPLAFAMNASLGLLDLIVWGVVTVALQAIAYLICDFVLKDMQARVENNELAAGVVIMAVKLAVGAVIAAAVAG</sequence>
<feature type="transmembrane region" description="Helical" evidence="7">
    <location>
        <begin position="12"/>
        <end position="33"/>
    </location>
</feature>
<comment type="caution">
    <text evidence="8">The sequence shown here is derived from an EMBL/GenBank/DDBJ whole genome shotgun (WGS) entry which is preliminary data.</text>
</comment>
<accession>A0A3S2Z7T8</accession>
<keyword evidence="3" id="KW-1003">Cell membrane</keyword>
<dbReference type="PANTHER" id="PTHR40043">
    <property type="entry name" value="UPF0719 INNER MEMBRANE PROTEIN YJFL"/>
    <property type="match status" value="1"/>
</dbReference>
<evidence type="ECO:0000256" key="6">
    <source>
        <dbReference type="ARBA" id="ARBA00023136"/>
    </source>
</evidence>
<protein>
    <submittedName>
        <fullName evidence="8">DUF350 domain-containing protein</fullName>
    </submittedName>
</protein>
<gene>
    <name evidence="8" type="ORF">EOI86_15885</name>
</gene>
<dbReference type="EMBL" id="SADE01000002">
    <property type="protein sequence ID" value="RVU36656.1"/>
    <property type="molecule type" value="Genomic_DNA"/>
</dbReference>
<feature type="transmembrane region" description="Helical" evidence="7">
    <location>
        <begin position="114"/>
        <end position="136"/>
    </location>
</feature>
<comment type="subcellular location">
    <subcellularLocation>
        <location evidence="1">Cell membrane</location>
        <topology evidence="1">Multi-pass membrane protein</topology>
    </subcellularLocation>
</comment>
<evidence type="ECO:0000256" key="1">
    <source>
        <dbReference type="ARBA" id="ARBA00004651"/>
    </source>
</evidence>
<keyword evidence="9" id="KW-1185">Reference proteome</keyword>
<keyword evidence="5 7" id="KW-1133">Transmembrane helix</keyword>
<evidence type="ECO:0000256" key="7">
    <source>
        <dbReference type="SAM" id="Phobius"/>
    </source>
</evidence>
<dbReference type="AlphaFoldDB" id="A0A3S2Z7T8"/>
<dbReference type="Pfam" id="PF03994">
    <property type="entry name" value="DUF350"/>
    <property type="match status" value="1"/>
</dbReference>
<evidence type="ECO:0000256" key="3">
    <source>
        <dbReference type="ARBA" id="ARBA00022475"/>
    </source>
</evidence>
<dbReference type="GO" id="GO:0005886">
    <property type="term" value="C:plasma membrane"/>
    <property type="evidence" value="ECO:0007669"/>
    <property type="project" value="UniProtKB-SubCell"/>
</dbReference>
<dbReference type="PANTHER" id="PTHR40043:SF1">
    <property type="entry name" value="UPF0719 INNER MEMBRANE PROTEIN YJFL"/>
    <property type="match status" value="1"/>
</dbReference>
<evidence type="ECO:0000313" key="9">
    <source>
        <dbReference type="Proteomes" id="UP000287447"/>
    </source>
</evidence>
<name>A0A3S2Z7T8_9PROT</name>
<feature type="transmembrane region" description="Helical" evidence="7">
    <location>
        <begin position="45"/>
        <end position="69"/>
    </location>
</feature>
<dbReference type="OrthoDB" id="5395971at2"/>
<evidence type="ECO:0000256" key="5">
    <source>
        <dbReference type="ARBA" id="ARBA00022989"/>
    </source>
</evidence>